<dbReference type="EMBL" id="JARQWQ010000206">
    <property type="protein sequence ID" value="KAK2547184.1"/>
    <property type="molecule type" value="Genomic_DNA"/>
</dbReference>
<dbReference type="InterPro" id="IPR043128">
    <property type="entry name" value="Rev_trsase/Diguanyl_cyclase"/>
</dbReference>
<dbReference type="SUPFAM" id="SSF47823">
    <property type="entry name" value="lambda integrase-like, N-terminal domain"/>
    <property type="match status" value="1"/>
</dbReference>
<name>A0AAD9PQH0_ACRCE</name>
<dbReference type="InterPro" id="IPR011010">
    <property type="entry name" value="DNA_brk_join_enz"/>
</dbReference>
<dbReference type="Gene3D" id="1.10.150.130">
    <property type="match status" value="1"/>
</dbReference>
<evidence type="ECO:0000259" key="4">
    <source>
        <dbReference type="PROSITE" id="PS50878"/>
    </source>
</evidence>
<evidence type="ECO:0000313" key="6">
    <source>
        <dbReference type="Proteomes" id="UP001249851"/>
    </source>
</evidence>
<gene>
    <name evidence="5" type="ORF">P5673_032979</name>
</gene>
<dbReference type="PANTHER" id="PTHR35617:SF3">
    <property type="entry name" value="CORE-BINDING (CB) DOMAIN-CONTAINING PROTEIN"/>
    <property type="match status" value="1"/>
</dbReference>
<keyword evidence="6" id="KW-1185">Reference proteome</keyword>
<dbReference type="SUPFAM" id="SSF56349">
    <property type="entry name" value="DNA breaking-rejoining enzymes"/>
    <property type="match status" value="1"/>
</dbReference>
<dbReference type="GO" id="GO:0003677">
    <property type="term" value="F:DNA binding"/>
    <property type="evidence" value="ECO:0007669"/>
    <property type="project" value="UniProtKB-KW"/>
</dbReference>
<dbReference type="GO" id="GO:0006310">
    <property type="term" value="P:DNA recombination"/>
    <property type="evidence" value="ECO:0007669"/>
    <property type="project" value="UniProtKB-KW"/>
</dbReference>
<evidence type="ECO:0000256" key="3">
    <source>
        <dbReference type="SAM" id="MobiDB-lite"/>
    </source>
</evidence>
<evidence type="ECO:0000256" key="2">
    <source>
        <dbReference type="ARBA" id="ARBA00023172"/>
    </source>
</evidence>
<dbReference type="SUPFAM" id="SSF56672">
    <property type="entry name" value="DNA/RNA polymerases"/>
    <property type="match status" value="1"/>
</dbReference>
<reference evidence="5" key="1">
    <citation type="journal article" date="2023" name="G3 (Bethesda)">
        <title>Whole genome assembly and annotation of the endangered Caribbean coral Acropora cervicornis.</title>
        <authorList>
            <person name="Selwyn J.D."/>
            <person name="Vollmer S.V."/>
        </authorList>
    </citation>
    <scope>NUCLEOTIDE SEQUENCE</scope>
    <source>
        <strain evidence="5">K2</strain>
    </source>
</reference>
<feature type="region of interest" description="Disordered" evidence="3">
    <location>
        <begin position="249"/>
        <end position="271"/>
    </location>
</feature>
<proteinExistence type="predicted"/>
<dbReference type="Gene3D" id="3.10.10.10">
    <property type="entry name" value="HIV Type 1 Reverse Transcriptase, subunit A, domain 1"/>
    <property type="match status" value="1"/>
</dbReference>
<feature type="domain" description="Reverse transcriptase" evidence="4">
    <location>
        <begin position="1"/>
        <end position="137"/>
    </location>
</feature>
<dbReference type="InterPro" id="IPR043502">
    <property type="entry name" value="DNA/RNA_pol_sf"/>
</dbReference>
<evidence type="ECO:0000313" key="5">
    <source>
        <dbReference type="EMBL" id="KAK2547184.1"/>
    </source>
</evidence>
<dbReference type="Pfam" id="PF00078">
    <property type="entry name" value="RVT_1"/>
    <property type="match status" value="1"/>
</dbReference>
<dbReference type="Gene3D" id="3.30.70.270">
    <property type="match status" value="1"/>
</dbReference>
<organism evidence="5 6">
    <name type="scientific">Acropora cervicornis</name>
    <name type="common">Staghorn coral</name>
    <dbReference type="NCBI Taxonomy" id="6130"/>
    <lineage>
        <taxon>Eukaryota</taxon>
        <taxon>Metazoa</taxon>
        <taxon>Cnidaria</taxon>
        <taxon>Anthozoa</taxon>
        <taxon>Hexacorallia</taxon>
        <taxon>Scleractinia</taxon>
        <taxon>Astrocoeniina</taxon>
        <taxon>Acroporidae</taxon>
        <taxon>Acropora</taxon>
    </lineage>
</organism>
<reference evidence="5" key="2">
    <citation type="journal article" date="2023" name="Science">
        <title>Genomic signatures of disease resistance in endangered staghorn corals.</title>
        <authorList>
            <person name="Vollmer S.V."/>
            <person name="Selwyn J.D."/>
            <person name="Despard B.A."/>
            <person name="Roesel C.L."/>
        </authorList>
    </citation>
    <scope>NUCLEOTIDE SEQUENCE</scope>
    <source>
        <strain evidence="5">K2</strain>
    </source>
</reference>
<protein>
    <submittedName>
        <fullName evidence="5">Gag-Pol polyprotein</fullName>
    </submittedName>
</protein>
<accession>A0AAD9PQH0</accession>
<dbReference type="InterPro" id="IPR010998">
    <property type="entry name" value="Integrase_recombinase_N"/>
</dbReference>
<dbReference type="AlphaFoldDB" id="A0AAD9PQH0"/>
<dbReference type="InterPro" id="IPR013762">
    <property type="entry name" value="Integrase-like_cat_sf"/>
</dbReference>
<dbReference type="PROSITE" id="PS50878">
    <property type="entry name" value="RT_POL"/>
    <property type="match status" value="1"/>
</dbReference>
<sequence>MEGLNTLLDLLSGSEFFTTNDLKDAYFSIPIHADHYKYLRFEWNSTLFEFICLPFGLSSAPRVFTKVLKPFVASIRNKGIRLVIYLDDMTIISSSRELSSQEAAIIVQILESLGFIINKEKSVVIPSQKIVFLGYVIDSVAMTVSLPEEKLNKLKEQTLSLSRKPQCSIRELAHDGVWSVMEFQVVVCGPQRSKRCILIGLNFLQFFSFVRQNPNKAQGGGSSRCSSHSTLVANSTLVPTAPPIIGPASYSSTPVGRAPNSASGGFSSPSQRCNAPSRVACIRDNLQVRGISPRAASYVLKSWRPGTEKQYSAAWKCFCCWCDRKQRDPLQADLGTVCDFLTEQFEDSKKSYSTINSYRSALSSMLLPVDGYSVGEHPIIARLLKGMFHIRPPEPRYSFTWDVNVLLTFLESWFPLSVLELKQLTLKTAALVALVSAQRSQTLSALSIDFMNSTATGTQFVVNSLLKSSRPGKSSLMVSLPAFPENEKLCAHSTLLHYVARTASIRQSLNSSQVFVSYGKPYKVVSSATLARWLKVVLSLAGIDTSIFKGHSFRGASTSKAVSLGVPLDVILKAADWKNAGTFAKFYQRETSSVGQFAQAVLTL</sequence>
<dbReference type="Proteomes" id="UP001249851">
    <property type="component" value="Unassembled WGS sequence"/>
</dbReference>
<dbReference type="GO" id="GO:0015074">
    <property type="term" value="P:DNA integration"/>
    <property type="evidence" value="ECO:0007669"/>
    <property type="project" value="InterPro"/>
</dbReference>
<dbReference type="Gene3D" id="1.10.443.10">
    <property type="entry name" value="Intergrase catalytic core"/>
    <property type="match status" value="1"/>
</dbReference>
<dbReference type="PANTHER" id="PTHR35617">
    <property type="entry name" value="PHAGE_INTEGRASE DOMAIN-CONTAINING PROTEIN"/>
    <property type="match status" value="1"/>
</dbReference>
<comment type="caution">
    <text evidence="5">The sequence shown here is derived from an EMBL/GenBank/DDBJ whole genome shotgun (WGS) entry which is preliminary data.</text>
</comment>
<evidence type="ECO:0000256" key="1">
    <source>
        <dbReference type="ARBA" id="ARBA00023125"/>
    </source>
</evidence>
<dbReference type="InterPro" id="IPR000477">
    <property type="entry name" value="RT_dom"/>
</dbReference>
<keyword evidence="2" id="KW-0233">DNA recombination</keyword>
<dbReference type="CDD" id="cd03714">
    <property type="entry name" value="RT_DIRS1"/>
    <property type="match status" value="1"/>
</dbReference>
<keyword evidence="1" id="KW-0238">DNA-binding</keyword>